<evidence type="ECO:0000313" key="2">
    <source>
        <dbReference type="EMBL" id="MBC2688524.1"/>
    </source>
</evidence>
<dbReference type="Proteomes" id="UP000526003">
    <property type="component" value="Unassembled WGS sequence"/>
</dbReference>
<dbReference type="InterPro" id="IPR011990">
    <property type="entry name" value="TPR-like_helical_dom_sf"/>
</dbReference>
<protein>
    <submittedName>
        <fullName evidence="2">Sel1 repeat family protein</fullName>
    </submittedName>
</protein>
<comment type="caution">
    <text evidence="2">The sequence shown here is derived from an EMBL/GenBank/DDBJ whole genome shotgun (WGS) entry which is preliminary data.</text>
</comment>
<dbReference type="SMART" id="SM00671">
    <property type="entry name" value="SEL1"/>
    <property type="match status" value="3"/>
</dbReference>
<feature type="signal peptide" evidence="1">
    <location>
        <begin position="1"/>
        <end position="20"/>
    </location>
</feature>
<gene>
    <name evidence="2" type="ORF">H7995_01780</name>
</gene>
<evidence type="ECO:0000256" key="1">
    <source>
        <dbReference type="SAM" id="SignalP"/>
    </source>
</evidence>
<keyword evidence="1" id="KW-0732">Signal</keyword>
<dbReference type="PROSITE" id="PS51257">
    <property type="entry name" value="PROKAR_LIPOPROTEIN"/>
    <property type="match status" value="1"/>
</dbReference>
<dbReference type="Gene3D" id="1.25.40.10">
    <property type="entry name" value="Tetratricopeptide repeat domain"/>
    <property type="match status" value="1"/>
</dbReference>
<name>A0A7X1KW67_9PSED</name>
<dbReference type="RefSeq" id="WP_185817876.1">
    <property type="nucleotide sequence ID" value="NZ_CP090311.1"/>
</dbReference>
<dbReference type="InterPro" id="IPR050767">
    <property type="entry name" value="Sel1_AlgK"/>
</dbReference>
<keyword evidence="3" id="KW-1185">Reference proteome</keyword>
<sequence length="461" mass="49649">MKSTGLACGLLSSLSLGLLAGCVALPDLQLAKTAKGSGDLATAEQNYRVLASQGYVEAQIGLADLLIRSPSIEQRGQGETLYRQALDRSPVAPARLGKWLASKPQASPAERLEAEKLLRQSLAAGDYSTLLPLVQLQLQDPQKLADGGLERELEQWQAQGIGEARLGKVLLYRVRGNYLQKLDEIKAICEGWLEQASECYVELAEVYQRRGDKDSQQQLLARLESAYQAGLVSPDRVMGVAKVVADSSLGEADPKAAQELYTRIAPAYPDAWCGLAELVLSFPDQGDAGVLTGYLNKGIEAGSSRAALMLGQLYLKGQVVPADPRAAEQYLLQAAPGHLKAHLLLGRLYRDGALGDIEPEKALEHLLIAARAGDPSANIALAQLFGEGKGVRINAVYSYTFATLASRQGLAQGQVLMERLAPRLQAQDYQQVESLLAREIEARGGQQVTARNQADQAQEVL</sequence>
<feature type="chain" id="PRO_5030695893" evidence="1">
    <location>
        <begin position="21"/>
        <end position="461"/>
    </location>
</feature>
<organism evidence="2 3">
    <name type="scientific">Pseudomonas kielensis</name>
    <dbReference type="NCBI Taxonomy" id="2762577"/>
    <lineage>
        <taxon>Bacteria</taxon>
        <taxon>Pseudomonadati</taxon>
        <taxon>Pseudomonadota</taxon>
        <taxon>Gammaproteobacteria</taxon>
        <taxon>Pseudomonadales</taxon>
        <taxon>Pseudomonadaceae</taxon>
        <taxon>Pseudomonas</taxon>
    </lineage>
</organism>
<dbReference type="SUPFAM" id="SSF81901">
    <property type="entry name" value="HCP-like"/>
    <property type="match status" value="1"/>
</dbReference>
<evidence type="ECO:0000313" key="3">
    <source>
        <dbReference type="Proteomes" id="UP000526003"/>
    </source>
</evidence>
<dbReference type="EMBL" id="JACMYG010000002">
    <property type="protein sequence ID" value="MBC2688524.1"/>
    <property type="molecule type" value="Genomic_DNA"/>
</dbReference>
<proteinExistence type="predicted"/>
<dbReference type="Pfam" id="PF08238">
    <property type="entry name" value="Sel1"/>
    <property type="match status" value="3"/>
</dbReference>
<dbReference type="InterPro" id="IPR006597">
    <property type="entry name" value="Sel1-like"/>
</dbReference>
<reference evidence="2 3" key="1">
    <citation type="submission" date="2020-08" db="EMBL/GenBank/DDBJ databases">
        <title>Pseudomonas sp. nov.</title>
        <authorList>
            <person name="Gieschler S."/>
            <person name="Fiedler G."/>
            <person name="Brinks E."/>
            <person name="Boehnlein C."/>
            <person name="Franz C.M.A.P."/>
            <person name="Kabisch J."/>
        </authorList>
    </citation>
    <scope>NUCLEOTIDE SEQUENCE [LARGE SCALE GENOMIC DNA]</scope>
    <source>
        <strain evidence="2 3">MBT-1</strain>
    </source>
</reference>
<dbReference type="PANTHER" id="PTHR11102">
    <property type="entry name" value="SEL-1-LIKE PROTEIN"/>
    <property type="match status" value="1"/>
</dbReference>
<accession>A0A7X1KW67</accession>
<dbReference type="PANTHER" id="PTHR11102:SF160">
    <property type="entry name" value="ERAD-ASSOCIATED E3 UBIQUITIN-PROTEIN LIGASE COMPONENT HRD3"/>
    <property type="match status" value="1"/>
</dbReference>
<dbReference type="AlphaFoldDB" id="A0A7X1KW67"/>